<dbReference type="Pfam" id="PF00083">
    <property type="entry name" value="Sugar_tr"/>
    <property type="match status" value="1"/>
</dbReference>
<evidence type="ECO:0000256" key="2">
    <source>
        <dbReference type="ARBA" id="ARBA00007520"/>
    </source>
</evidence>
<dbReference type="PANTHER" id="PTHR23501:SF12">
    <property type="entry name" value="MAJOR FACILITATOR SUPERFAMILY (MFS) PROFILE DOMAIN-CONTAINING PROTEIN-RELATED"/>
    <property type="match status" value="1"/>
</dbReference>
<feature type="transmembrane region" description="Helical" evidence="7">
    <location>
        <begin position="65"/>
        <end position="83"/>
    </location>
</feature>
<reference evidence="9 10" key="1">
    <citation type="journal article" date="2011" name="PLoS Genet.">
        <title>Genome sequencing and comparative transcriptomics of the model entomopathogenic fungi Metarhizium anisopliae and M. acridum.</title>
        <authorList>
            <person name="Gao Q."/>
            <person name="Jin K."/>
            <person name="Ying S.H."/>
            <person name="Zhang Y."/>
            <person name="Xiao G."/>
            <person name="Shang Y."/>
            <person name="Duan Z."/>
            <person name="Hu X."/>
            <person name="Xie X.Q."/>
            <person name="Zhou G."/>
            <person name="Peng G."/>
            <person name="Luo Z."/>
            <person name="Huang W."/>
            <person name="Wang B."/>
            <person name="Fang W."/>
            <person name="Wang S."/>
            <person name="Zhong Y."/>
            <person name="Ma L.J."/>
            <person name="St Leger R.J."/>
            <person name="Zhao G.P."/>
            <person name="Pei Y."/>
            <person name="Feng M.G."/>
            <person name="Xia Y."/>
            <person name="Wang C."/>
        </authorList>
    </citation>
    <scope>NUCLEOTIDE SEQUENCE [LARGE SCALE GENOMIC DNA]</scope>
    <source>
        <strain evidence="10">ARSEF 23 / ATCC MYA-3075</strain>
    </source>
</reference>
<feature type="domain" description="Major facilitator superfamily (MFS) profile" evidence="8">
    <location>
        <begin position="31"/>
        <end position="139"/>
    </location>
</feature>
<proteinExistence type="inferred from homology"/>
<evidence type="ECO:0000256" key="3">
    <source>
        <dbReference type="ARBA" id="ARBA00022448"/>
    </source>
</evidence>
<evidence type="ECO:0000313" key="10">
    <source>
        <dbReference type="Proteomes" id="UP000002498"/>
    </source>
</evidence>
<evidence type="ECO:0000256" key="6">
    <source>
        <dbReference type="ARBA" id="ARBA00023136"/>
    </source>
</evidence>
<organism evidence="9 10">
    <name type="scientific">Metarhizium robertsii (strain ARSEF 23 / ATCC MYA-3075)</name>
    <name type="common">Metarhizium anisopliae (strain ARSEF 23)</name>
    <dbReference type="NCBI Taxonomy" id="655844"/>
    <lineage>
        <taxon>Eukaryota</taxon>
        <taxon>Fungi</taxon>
        <taxon>Dikarya</taxon>
        <taxon>Ascomycota</taxon>
        <taxon>Pezizomycotina</taxon>
        <taxon>Sordariomycetes</taxon>
        <taxon>Hypocreomycetidae</taxon>
        <taxon>Hypocreales</taxon>
        <taxon>Clavicipitaceae</taxon>
        <taxon>Metarhizium</taxon>
    </lineage>
</organism>
<dbReference type="InterPro" id="IPR036259">
    <property type="entry name" value="MFS_trans_sf"/>
</dbReference>
<comment type="caution">
    <text evidence="9">The sequence shown here is derived from an EMBL/GenBank/DDBJ whole genome shotgun (WGS) entry which is preliminary data.</text>
</comment>
<keyword evidence="10" id="KW-1185">Reference proteome</keyword>
<dbReference type="AlphaFoldDB" id="E9FDU3"/>
<gene>
    <name evidence="9" type="ORF">MAA_10442</name>
</gene>
<dbReference type="EMBL" id="ADNJ02000040">
    <property type="protein sequence ID" value="EFY94100.2"/>
    <property type="molecule type" value="Genomic_DNA"/>
</dbReference>
<name>E9FDU3_METRA</name>
<dbReference type="PROSITE" id="PS50850">
    <property type="entry name" value="MFS"/>
    <property type="match status" value="1"/>
</dbReference>
<dbReference type="InterPro" id="IPR005828">
    <property type="entry name" value="MFS_sugar_transport-like"/>
</dbReference>
<dbReference type="PANTHER" id="PTHR23501">
    <property type="entry name" value="MAJOR FACILITATOR SUPERFAMILY"/>
    <property type="match status" value="1"/>
</dbReference>
<protein>
    <submittedName>
        <fullName evidence="9">Major facilitator superfamily domain, general substrate transporter</fullName>
    </submittedName>
</protein>
<dbReference type="InterPro" id="IPR020846">
    <property type="entry name" value="MFS_dom"/>
</dbReference>
<dbReference type="SUPFAM" id="SSF103473">
    <property type="entry name" value="MFS general substrate transporter"/>
    <property type="match status" value="1"/>
</dbReference>
<evidence type="ECO:0000256" key="7">
    <source>
        <dbReference type="SAM" id="Phobius"/>
    </source>
</evidence>
<dbReference type="HOGENOM" id="CLU_1845579_0_0_1"/>
<keyword evidence="3" id="KW-0813">Transport</keyword>
<dbReference type="GeneID" id="19264728"/>
<keyword evidence="6 7" id="KW-0472">Membrane</keyword>
<feature type="transmembrane region" description="Helical" evidence="7">
    <location>
        <begin position="121"/>
        <end position="138"/>
    </location>
</feature>
<evidence type="ECO:0000256" key="5">
    <source>
        <dbReference type="ARBA" id="ARBA00022989"/>
    </source>
</evidence>
<accession>E9FDU3</accession>
<dbReference type="RefSeq" id="XP_007826631.2">
    <property type="nucleotide sequence ID" value="XM_007828440.2"/>
</dbReference>
<keyword evidence="5 7" id="KW-1133">Transmembrane helix</keyword>
<evidence type="ECO:0000313" key="9">
    <source>
        <dbReference type="EMBL" id="EFY94100.2"/>
    </source>
</evidence>
<dbReference type="KEGG" id="maj:MAA_10442"/>
<dbReference type="OrthoDB" id="10021397at2759"/>
<comment type="subcellular location">
    <subcellularLocation>
        <location evidence="1">Membrane</location>
        <topology evidence="1">Multi-pass membrane protein</topology>
    </subcellularLocation>
</comment>
<keyword evidence="4 7" id="KW-0812">Transmembrane</keyword>
<sequence>MSNPESQKTAIELQDDHVSRRSWRWKGTLAIIYFTALINAQAGYDVSNTANIQSRLYEAFGRIELLSWISLSYSLALFSVMFLVRHLTYNFDLRWLYLGSLAVFLAGATVAGAAQNMAAIIVGRVIMGVGGAFVQQMYS</sequence>
<reference evidence="9 10" key="2">
    <citation type="journal article" date="2014" name="Proc. Natl. Acad. Sci. U.S.A.">
        <title>Trajectory and genomic determinants of fungal-pathogen speciation and host adaptation.</title>
        <authorList>
            <person name="Hu X."/>
            <person name="Xiao G."/>
            <person name="Zheng P."/>
            <person name="Shang Y."/>
            <person name="Su Y."/>
            <person name="Zhang X."/>
            <person name="Liu X."/>
            <person name="Zhan S."/>
            <person name="St Leger R.J."/>
            <person name="Wang C."/>
        </authorList>
    </citation>
    <scope>GENOME REANNOTATION</scope>
    <source>
        <strain evidence="10">ARSEF 23 / ATCC MYA-3075</strain>
    </source>
</reference>
<evidence type="ECO:0000256" key="1">
    <source>
        <dbReference type="ARBA" id="ARBA00004141"/>
    </source>
</evidence>
<feature type="transmembrane region" description="Helical" evidence="7">
    <location>
        <begin position="95"/>
        <end position="114"/>
    </location>
</feature>
<dbReference type="GO" id="GO:0022857">
    <property type="term" value="F:transmembrane transporter activity"/>
    <property type="evidence" value="ECO:0007669"/>
    <property type="project" value="InterPro"/>
</dbReference>
<comment type="similarity">
    <text evidence="2">Belongs to the major facilitator superfamily. TCR/Tet family.</text>
</comment>
<evidence type="ECO:0000256" key="4">
    <source>
        <dbReference type="ARBA" id="ARBA00022692"/>
    </source>
</evidence>
<dbReference type="Gene3D" id="1.20.1250.20">
    <property type="entry name" value="MFS general substrate transporter like domains"/>
    <property type="match status" value="1"/>
</dbReference>
<dbReference type="GO" id="GO:0005886">
    <property type="term" value="C:plasma membrane"/>
    <property type="evidence" value="ECO:0007669"/>
    <property type="project" value="TreeGrafter"/>
</dbReference>
<dbReference type="Proteomes" id="UP000002498">
    <property type="component" value="Unassembled WGS sequence"/>
</dbReference>
<evidence type="ECO:0000259" key="8">
    <source>
        <dbReference type="PROSITE" id="PS50850"/>
    </source>
</evidence>